<keyword evidence="14" id="KW-1185">Reference proteome</keyword>
<dbReference type="InParanoid" id="D1C923"/>
<protein>
    <recommendedName>
        <fullName evidence="8">DNA 3'-5' helicase</fullName>
        <ecNumber evidence="8">5.6.2.4</ecNumber>
    </recommendedName>
</protein>
<keyword evidence="3 10" id="KW-0378">Hydrolase</keyword>
<dbReference type="PANTHER" id="PTHR11070">
    <property type="entry name" value="UVRD / RECB / PCRA DNA HELICASE FAMILY MEMBER"/>
    <property type="match status" value="1"/>
</dbReference>
<dbReference type="Pfam" id="PF13361">
    <property type="entry name" value="UvrD_C"/>
    <property type="match status" value="1"/>
</dbReference>
<dbReference type="GO" id="GO:0000725">
    <property type="term" value="P:recombinational repair"/>
    <property type="evidence" value="ECO:0007669"/>
    <property type="project" value="TreeGrafter"/>
</dbReference>
<evidence type="ECO:0000256" key="7">
    <source>
        <dbReference type="ARBA" id="ARBA00034617"/>
    </source>
</evidence>
<evidence type="ECO:0000313" key="13">
    <source>
        <dbReference type="EMBL" id="ACZ40316.1"/>
    </source>
</evidence>
<sequence>MASVASTLSLTTQFLYELAELPPDHKKRILRRIEELRLDPRPDGRAKVRYQGYQDVYRLKVHPYRVLYRWEGYDVTVLTVGHRRDVYRGELPVDAEAPYRLIDGSELLLASVIGPHSDTVWAESIHHAVDVTSGTEPGDSHPEQHPGDMPPLPERPHDALADDADDLLSPPITPDLLDRIGITDPNQRAILLECRTEGQLLGATVPPEVIEAVIDALWPEDEEDEEIDDSAPSLDAALDAPAYIIDDLCELDLIEWERGQAPLQWRLRLDPQQQEIVQAIANGPGPFVVRGGPGSGKTTVALYATRAFLESARARGIRFPRLLYVTYTRSLAKVAEDQLRIVLGPDAGRVRVSTVDSLVIKLARCQEPDLQIADDEWLGTLFERARQEAFAQLLSPEAAQLRREARALAKLSNAYLLQEIEVIIENQGIESLEKFLTADRKGRGIGLTQVQRAAVWRLRETFYRLLAEEGRTTWALARRKALQAAREGLAPEAYDAVLVDEVQDLNPLSLQVVLSLCRSPEWVLLVGDTGQSIYWGGMRWQQVLSTLSSSVKGWTLRRGHRGTPGIHRAAAAYLQHGGAGVPDGTLIESHRRQRTERLPALLRVRSPQLIYPALVEWLEEAMDTIGAQRQDCAVLVPTNREAEIVTDELLRLGLDARFVRRGDSINFARSEVPVMTWSNAKGQEFPIVAVTSMTWAVPGLRNVEVPEERQELIDRWRRTAYVAMTRATEALAVVVPTSADSPLLDGLGGDLWDVRECTAPPRSHDLRANSSRSLTV</sequence>
<evidence type="ECO:0000256" key="3">
    <source>
        <dbReference type="ARBA" id="ARBA00022801"/>
    </source>
</evidence>
<evidence type="ECO:0000256" key="8">
    <source>
        <dbReference type="ARBA" id="ARBA00034808"/>
    </source>
</evidence>
<dbReference type="GO" id="GO:0016887">
    <property type="term" value="F:ATP hydrolysis activity"/>
    <property type="evidence" value="ECO:0007669"/>
    <property type="project" value="RHEA"/>
</dbReference>
<evidence type="ECO:0000256" key="4">
    <source>
        <dbReference type="ARBA" id="ARBA00022806"/>
    </source>
</evidence>
<dbReference type="PROSITE" id="PS51198">
    <property type="entry name" value="UVRD_HELICASE_ATP_BIND"/>
    <property type="match status" value="1"/>
</dbReference>
<evidence type="ECO:0000256" key="9">
    <source>
        <dbReference type="ARBA" id="ARBA00048988"/>
    </source>
</evidence>
<evidence type="ECO:0000313" key="14">
    <source>
        <dbReference type="Proteomes" id="UP000002027"/>
    </source>
</evidence>
<dbReference type="GO" id="GO:0005829">
    <property type="term" value="C:cytosol"/>
    <property type="evidence" value="ECO:0007669"/>
    <property type="project" value="TreeGrafter"/>
</dbReference>
<dbReference type="GO" id="GO:0043138">
    <property type="term" value="F:3'-5' DNA helicase activity"/>
    <property type="evidence" value="ECO:0007669"/>
    <property type="project" value="UniProtKB-EC"/>
</dbReference>
<dbReference type="Proteomes" id="UP000002027">
    <property type="component" value="Chromosome 2"/>
</dbReference>
<dbReference type="STRING" id="479434.Sthe_2908"/>
<keyword evidence="5 10" id="KW-0067">ATP-binding</keyword>
<dbReference type="InterPro" id="IPR027417">
    <property type="entry name" value="P-loop_NTPase"/>
</dbReference>
<reference evidence="13 14" key="2">
    <citation type="journal article" date="2010" name="Stand. Genomic Sci.">
        <title>Complete genome sequence of Desulfohalobium retbaense type strain (HR(100)).</title>
        <authorList>
            <person name="Spring S."/>
            <person name="Nolan M."/>
            <person name="Lapidus A."/>
            <person name="Glavina Del Rio T."/>
            <person name="Copeland A."/>
            <person name="Tice H."/>
            <person name="Cheng J.F."/>
            <person name="Lucas S."/>
            <person name="Land M."/>
            <person name="Chen F."/>
            <person name="Bruce D."/>
            <person name="Goodwin L."/>
            <person name="Pitluck S."/>
            <person name="Ivanova N."/>
            <person name="Mavromatis K."/>
            <person name="Mikhailova N."/>
            <person name="Pati A."/>
            <person name="Chen A."/>
            <person name="Palaniappan K."/>
            <person name="Hauser L."/>
            <person name="Chang Y.J."/>
            <person name="Jeffries C.D."/>
            <person name="Munk C."/>
            <person name="Kiss H."/>
            <person name="Chain P."/>
            <person name="Han C."/>
            <person name="Brettin T."/>
            <person name="Detter J.C."/>
            <person name="Schuler E."/>
            <person name="Goker M."/>
            <person name="Rohde M."/>
            <person name="Bristow J."/>
            <person name="Eisen J.A."/>
            <person name="Markowitz V."/>
            <person name="Hugenholtz P."/>
            <person name="Kyrpides N.C."/>
            <person name="Klenk H.P."/>
        </authorList>
    </citation>
    <scope>NUCLEOTIDE SEQUENCE [LARGE SCALE GENOMIC DNA]</scope>
    <source>
        <strain evidence="14">ATCC 49802 / DSM 20745 / S 6022</strain>
    </source>
</reference>
<dbReference type="Gene3D" id="3.30.2310.20">
    <property type="entry name" value="RelE-like"/>
    <property type="match status" value="1"/>
</dbReference>
<dbReference type="PANTHER" id="PTHR11070:SF45">
    <property type="entry name" value="DNA 3'-5' HELICASE"/>
    <property type="match status" value="1"/>
</dbReference>
<dbReference type="eggNOG" id="COG0210">
    <property type="taxonomic scope" value="Bacteria"/>
</dbReference>
<feature type="region of interest" description="Disordered" evidence="11">
    <location>
        <begin position="131"/>
        <end position="163"/>
    </location>
</feature>
<evidence type="ECO:0000256" key="10">
    <source>
        <dbReference type="PROSITE-ProRule" id="PRU00560"/>
    </source>
</evidence>
<proteinExistence type="predicted"/>
<evidence type="ECO:0000259" key="12">
    <source>
        <dbReference type="PROSITE" id="PS51198"/>
    </source>
</evidence>
<dbReference type="SUPFAM" id="SSF143011">
    <property type="entry name" value="RelE-like"/>
    <property type="match status" value="1"/>
</dbReference>
<evidence type="ECO:0000256" key="6">
    <source>
        <dbReference type="ARBA" id="ARBA00023235"/>
    </source>
</evidence>
<keyword evidence="1" id="KW-1277">Toxin-antitoxin system</keyword>
<dbReference type="eggNOG" id="COG2026">
    <property type="taxonomic scope" value="Bacteria"/>
</dbReference>
<dbReference type="InterPro" id="IPR014017">
    <property type="entry name" value="DNA_helicase_UvrD-like_C"/>
</dbReference>
<dbReference type="OrthoDB" id="9787585at2"/>
<dbReference type="KEGG" id="sti:Sthe_2908"/>
<keyword evidence="2 10" id="KW-0547">Nucleotide-binding</keyword>
<name>D1C923_SPHTD</name>
<gene>
    <name evidence="13" type="ordered locus">Sthe_2908</name>
</gene>
<dbReference type="Pfam" id="PF05016">
    <property type="entry name" value="ParE_toxin"/>
    <property type="match status" value="1"/>
</dbReference>
<dbReference type="SUPFAM" id="SSF52540">
    <property type="entry name" value="P-loop containing nucleoside triphosphate hydrolases"/>
    <property type="match status" value="1"/>
</dbReference>
<evidence type="ECO:0000256" key="2">
    <source>
        <dbReference type="ARBA" id="ARBA00022741"/>
    </source>
</evidence>
<feature type="domain" description="UvrD-like helicase ATP-binding" evidence="12">
    <location>
        <begin position="270"/>
        <end position="593"/>
    </location>
</feature>
<dbReference type="EC" id="5.6.2.4" evidence="8"/>
<evidence type="ECO:0000256" key="5">
    <source>
        <dbReference type="ARBA" id="ARBA00022840"/>
    </source>
</evidence>
<dbReference type="RefSeq" id="WP_012873352.1">
    <property type="nucleotide sequence ID" value="NC_013524.1"/>
</dbReference>
<dbReference type="InterPro" id="IPR035093">
    <property type="entry name" value="RelE/ParE_toxin_dom_sf"/>
</dbReference>
<dbReference type="GO" id="GO:0005524">
    <property type="term" value="F:ATP binding"/>
    <property type="evidence" value="ECO:0007669"/>
    <property type="project" value="UniProtKB-UniRule"/>
</dbReference>
<keyword evidence="6" id="KW-0413">Isomerase</keyword>
<keyword evidence="4 10" id="KW-0347">Helicase</keyword>
<dbReference type="Gene3D" id="3.40.50.300">
    <property type="entry name" value="P-loop containing nucleotide triphosphate hydrolases"/>
    <property type="match status" value="2"/>
</dbReference>
<dbReference type="InterPro" id="IPR007712">
    <property type="entry name" value="RelE/ParE_toxin"/>
</dbReference>
<feature type="binding site" evidence="10">
    <location>
        <begin position="291"/>
        <end position="298"/>
    </location>
    <ligand>
        <name>ATP</name>
        <dbReference type="ChEBI" id="CHEBI:30616"/>
    </ligand>
</feature>
<accession>D1C923</accession>
<comment type="catalytic activity">
    <reaction evidence="9">
        <text>ATP + H2O = ADP + phosphate + H(+)</text>
        <dbReference type="Rhea" id="RHEA:13065"/>
        <dbReference type="ChEBI" id="CHEBI:15377"/>
        <dbReference type="ChEBI" id="CHEBI:15378"/>
        <dbReference type="ChEBI" id="CHEBI:30616"/>
        <dbReference type="ChEBI" id="CHEBI:43474"/>
        <dbReference type="ChEBI" id="CHEBI:456216"/>
        <dbReference type="EC" id="5.6.2.4"/>
    </reaction>
</comment>
<comment type="catalytic activity">
    <reaction evidence="7">
        <text>Couples ATP hydrolysis with the unwinding of duplex DNA by translocating in the 3'-5' direction.</text>
        <dbReference type="EC" id="5.6.2.4"/>
    </reaction>
</comment>
<dbReference type="Pfam" id="PF00580">
    <property type="entry name" value="UvrD-helicase"/>
    <property type="match status" value="1"/>
</dbReference>
<organism evidence="13 14">
    <name type="scientific">Sphaerobacter thermophilus (strain ATCC 49802 / DSM 20745 / KCCM 41009 / NCIMB 13125 / S 6022)</name>
    <dbReference type="NCBI Taxonomy" id="479434"/>
    <lineage>
        <taxon>Bacteria</taxon>
        <taxon>Pseudomonadati</taxon>
        <taxon>Thermomicrobiota</taxon>
        <taxon>Thermomicrobia</taxon>
        <taxon>Sphaerobacterales</taxon>
        <taxon>Sphaerobacterineae</taxon>
        <taxon>Sphaerobacteraceae</taxon>
        <taxon>Sphaerobacter</taxon>
    </lineage>
</organism>
<dbReference type="AlphaFoldDB" id="D1C923"/>
<reference evidence="14" key="1">
    <citation type="submission" date="2009-11" db="EMBL/GenBank/DDBJ databases">
        <title>The complete chromosome 2 of Sphaerobacter thermophilus DSM 20745.</title>
        <authorList>
            <person name="Lucas S."/>
            <person name="Copeland A."/>
            <person name="Lapidus A."/>
            <person name="Glavina del Rio T."/>
            <person name="Dalin E."/>
            <person name="Tice H."/>
            <person name="Bruce D."/>
            <person name="Goodwin L."/>
            <person name="Pitluck S."/>
            <person name="Kyrpides N."/>
            <person name="Mavromatis K."/>
            <person name="Ivanova N."/>
            <person name="Mikhailova N."/>
            <person name="LaButti K.M."/>
            <person name="Clum A."/>
            <person name="Sun H.I."/>
            <person name="Brettin T."/>
            <person name="Detter J.C."/>
            <person name="Han C."/>
            <person name="Larimer F."/>
            <person name="Land M."/>
            <person name="Hauser L."/>
            <person name="Markowitz V."/>
            <person name="Cheng J.F."/>
            <person name="Hugenholtz P."/>
            <person name="Woyke T."/>
            <person name="Wu D."/>
            <person name="Steenblock K."/>
            <person name="Schneider S."/>
            <person name="Pukall R."/>
            <person name="Goeker M."/>
            <person name="Klenk H.P."/>
            <person name="Eisen J.A."/>
        </authorList>
    </citation>
    <scope>NUCLEOTIDE SEQUENCE [LARGE SCALE GENOMIC DNA]</scope>
    <source>
        <strain evidence="14">ATCC 49802 / DSM 20745 / S 6022</strain>
    </source>
</reference>
<dbReference type="InterPro" id="IPR000212">
    <property type="entry name" value="DNA_helicase_UvrD/REP"/>
</dbReference>
<evidence type="ECO:0000256" key="11">
    <source>
        <dbReference type="SAM" id="MobiDB-lite"/>
    </source>
</evidence>
<dbReference type="GO" id="GO:0003677">
    <property type="term" value="F:DNA binding"/>
    <property type="evidence" value="ECO:0007669"/>
    <property type="project" value="InterPro"/>
</dbReference>
<evidence type="ECO:0000256" key="1">
    <source>
        <dbReference type="ARBA" id="ARBA00022649"/>
    </source>
</evidence>
<dbReference type="HOGENOM" id="CLU_023846_0_0_0"/>
<dbReference type="EMBL" id="CP001824">
    <property type="protein sequence ID" value="ACZ40316.1"/>
    <property type="molecule type" value="Genomic_DNA"/>
</dbReference>
<dbReference type="InterPro" id="IPR014016">
    <property type="entry name" value="UvrD-like_ATP-bd"/>
</dbReference>